<dbReference type="GO" id="GO:0051301">
    <property type="term" value="P:cell division"/>
    <property type="evidence" value="ECO:0007669"/>
    <property type="project" value="UniProtKB-KW"/>
</dbReference>
<dbReference type="InterPro" id="IPR018109">
    <property type="entry name" value="Folylpolyglutamate_synth_CS"/>
</dbReference>
<dbReference type="SUPFAM" id="SSF51984">
    <property type="entry name" value="MurCD N-terminal domain"/>
    <property type="match status" value="1"/>
</dbReference>
<dbReference type="GO" id="GO:0005737">
    <property type="term" value="C:cytoplasm"/>
    <property type="evidence" value="ECO:0007669"/>
    <property type="project" value="UniProtKB-SubCell"/>
</dbReference>
<dbReference type="GO" id="GO:0071555">
    <property type="term" value="P:cell wall organization"/>
    <property type="evidence" value="ECO:0007669"/>
    <property type="project" value="UniProtKB-KW"/>
</dbReference>
<dbReference type="InterPro" id="IPR036615">
    <property type="entry name" value="Mur_ligase_C_dom_sf"/>
</dbReference>
<dbReference type="Gene3D" id="3.40.50.720">
    <property type="entry name" value="NAD(P)-binding Rossmann-like Domain"/>
    <property type="match status" value="1"/>
</dbReference>
<dbReference type="EMBL" id="JADJIB010000002">
    <property type="protein sequence ID" value="MBK7272966.1"/>
    <property type="molecule type" value="Genomic_DNA"/>
</dbReference>
<dbReference type="PANTHER" id="PTHR43692:SF1">
    <property type="entry name" value="UDP-N-ACETYLMURAMOYLALANINE--D-GLUTAMATE LIGASE"/>
    <property type="match status" value="1"/>
</dbReference>
<evidence type="ECO:0000313" key="17">
    <source>
        <dbReference type="Proteomes" id="UP000726105"/>
    </source>
</evidence>
<comment type="subcellular location">
    <subcellularLocation>
        <location evidence="1 9 10">Cytoplasm</location>
    </subcellularLocation>
</comment>
<dbReference type="Proteomes" id="UP000886632">
    <property type="component" value="Unassembled WGS sequence"/>
</dbReference>
<dbReference type="EMBL" id="JADIXZ010000004">
    <property type="protein sequence ID" value="MBK6300618.1"/>
    <property type="molecule type" value="Genomic_DNA"/>
</dbReference>
<dbReference type="GO" id="GO:0005524">
    <property type="term" value="F:ATP binding"/>
    <property type="evidence" value="ECO:0007669"/>
    <property type="project" value="UniProtKB-UniRule"/>
</dbReference>
<dbReference type="NCBIfam" id="TIGR01087">
    <property type="entry name" value="murD"/>
    <property type="match status" value="1"/>
</dbReference>
<keyword evidence="7 9" id="KW-0067">ATP-binding</keyword>
<comment type="function">
    <text evidence="9 10">Cell wall formation. Catalyzes the addition of glutamate to the nucleotide precursor UDP-N-acetylmuramoyl-L-alanine (UMA).</text>
</comment>
<evidence type="ECO:0000256" key="3">
    <source>
        <dbReference type="ARBA" id="ARBA00022490"/>
    </source>
</evidence>
<evidence type="ECO:0000259" key="12">
    <source>
        <dbReference type="Pfam" id="PF08245"/>
    </source>
</evidence>
<dbReference type="InterPro" id="IPR013221">
    <property type="entry name" value="Mur_ligase_cen"/>
</dbReference>
<dbReference type="Proteomes" id="UP000718281">
    <property type="component" value="Unassembled WGS sequence"/>
</dbReference>
<dbReference type="GO" id="GO:0009252">
    <property type="term" value="P:peptidoglycan biosynthetic process"/>
    <property type="evidence" value="ECO:0007669"/>
    <property type="project" value="UniProtKB-UniRule"/>
</dbReference>
<dbReference type="Pfam" id="PF02875">
    <property type="entry name" value="Mur_ligase_C"/>
    <property type="match status" value="1"/>
</dbReference>
<evidence type="ECO:0000259" key="11">
    <source>
        <dbReference type="Pfam" id="PF02875"/>
    </source>
</evidence>
<feature type="domain" description="Mur ligase C-terminal" evidence="11">
    <location>
        <begin position="365"/>
        <end position="494"/>
    </location>
</feature>
<sequence length="526" mass="55223">MGGGLDMSELQDFADPIDDGYEPRPGLTHRDADWSGLRVLVAGLGISGFAAADALWERGAVVTVVDASAPGASRTVDERAQILAVLGVDVRLGPEHTAGMPSDRAIDLVVTSPGWRPTHPVLADAAAHGIPIWGEVELAWRMRAREGAAPWLTVTGTNGKTTTVNMLASILRAAGLRATSAGNVGTPLLEAVLHPQPYDVIAVELSSFQLFWQRSLSPVASACLNVAADHIDWHGSFEDYLRAKGRVFRNTHLACIYNVADPLTEQLVIDADVIEGCRAVGFTLGIPALSMVGLVDEILADRAFVEQRHHSAAELATIADVQGEAPSIAPHYLANALAAAALARAYGVGPLSVRDGLRAFRPDPHRIAEVGTVDGVRYVNDSKATNPHAAEAALASFDSVVWVAGGLLKGADIEALVEKVAGKLRGVVLIGADRALIAQALARHAPDVPVVDAGGPDTGGMQTTGEDVDRVMDRVVAHAATLARPGDVVLLAPAAASMDMFANYGERGSAFERAVGRFGERPGQRS</sequence>
<comment type="similarity">
    <text evidence="9">Belongs to the MurCDEF family.</text>
</comment>
<evidence type="ECO:0000256" key="2">
    <source>
        <dbReference type="ARBA" id="ARBA00004752"/>
    </source>
</evidence>
<dbReference type="PROSITE" id="PS01011">
    <property type="entry name" value="FOLYLPOLYGLU_SYNT_1"/>
    <property type="match status" value="1"/>
</dbReference>
<keyword evidence="4 9" id="KW-0436">Ligase</keyword>
<evidence type="ECO:0000313" key="15">
    <source>
        <dbReference type="EMBL" id="MBL0005380.1"/>
    </source>
</evidence>
<comment type="caution">
    <text evidence="13">The sequence shown here is derived from an EMBL/GenBank/DDBJ whole genome shotgun (WGS) entry which is preliminary data.</text>
</comment>
<proteinExistence type="inferred from homology"/>
<dbReference type="Pfam" id="PF21799">
    <property type="entry name" value="MurD-like_N"/>
    <property type="match status" value="1"/>
</dbReference>
<evidence type="ECO:0000256" key="5">
    <source>
        <dbReference type="ARBA" id="ARBA00022618"/>
    </source>
</evidence>
<evidence type="ECO:0000256" key="9">
    <source>
        <dbReference type="HAMAP-Rule" id="MF_00639"/>
    </source>
</evidence>
<dbReference type="GO" id="GO:0008360">
    <property type="term" value="P:regulation of cell shape"/>
    <property type="evidence" value="ECO:0007669"/>
    <property type="project" value="UniProtKB-KW"/>
</dbReference>
<protein>
    <recommendedName>
        <fullName evidence="9 10">UDP-N-acetylmuramoylalanine--D-glutamate ligase</fullName>
        <ecNumber evidence="9 10">6.3.2.9</ecNumber>
    </recommendedName>
    <alternativeName>
        <fullName evidence="9">D-glutamic acid-adding enzyme</fullName>
    </alternativeName>
    <alternativeName>
        <fullName evidence="9">UDP-N-acetylmuramoyl-L-alanyl-D-glutamate synthetase</fullName>
    </alternativeName>
</protein>
<dbReference type="InterPro" id="IPR005762">
    <property type="entry name" value="MurD"/>
</dbReference>
<evidence type="ECO:0000313" key="14">
    <source>
        <dbReference type="EMBL" id="MBK7272966.1"/>
    </source>
</evidence>
<keyword evidence="9 10" id="KW-0573">Peptidoglycan synthesis</keyword>
<evidence type="ECO:0000256" key="8">
    <source>
        <dbReference type="ARBA" id="ARBA00023306"/>
    </source>
</evidence>
<reference evidence="16 17" key="1">
    <citation type="submission" date="2020-10" db="EMBL/GenBank/DDBJ databases">
        <title>Connecting structure to function with the recovery of over 1000 high-quality activated sludge metagenome-assembled genomes encoding full-length rRNA genes using long-read sequencing.</title>
        <authorList>
            <person name="Singleton C.M."/>
            <person name="Petriglieri F."/>
            <person name="Kristensen J.M."/>
            <person name="Kirkegaard R.H."/>
            <person name="Michaelsen T.Y."/>
            <person name="Andersen M.H."/>
            <person name="Karst S.M."/>
            <person name="Dueholm M.S."/>
            <person name="Nielsen P.H."/>
            <person name="Albertsen M."/>
        </authorList>
    </citation>
    <scope>NUCLEOTIDE SEQUENCE [LARGE SCALE GENOMIC DNA]</scope>
    <source>
        <strain evidence="13">AalE_18-Q3-R2-46_BAT3C.188</strain>
        <strain evidence="14">Ega_18-Q3-R5-49_MAXAC.001</strain>
        <strain evidence="15">Ribe_18-Q3-R11-54_MAXAC.001</strain>
    </source>
</reference>
<dbReference type="PANTHER" id="PTHR43692">
    <property type="entry name" value="UDP-N-ACETYLMURAMOYLALANINE--D-GLUTAMATE LIGASE"/>
    <property type="match status" value="1"/>
</dbReference>
<evidence type="ECO:0000256" key="6">
    <source>
        <dbReference type="ARBA" id="ARBA00022741"/>
    </source>
</evidence>
<keyword evidence="9 10" id="KW-0133">Cell shape</keyword>
<evidence type="ECO:0000256" key="1">
    <source>
        <dbReference type="ARBA" id="ARBA00004496"/>
    </source>
</evidence>
<organism evidence="13 16">
    <name type="scientific">Candidatus Phosphoribacter hodrii</name>
    <dbReference type="NCBI Taxonomy" id="2953743"/>
    <lineage>
        <taxon>Bacteria</taxon>
        <taxon>Bacillati</taxon>
        <taxon>Actinomycetota</taxon>
        <taxon>Actinomycetes</taxon>
        <taxon>Micrococcales</taxon>
        <taxon>Dermatophilaceae</taxon>
        <taxon>Candidatus Phosphoribacter</taxon>
    </lineage>
</organism>
<feature type="binding site" evidence="9">
    <location>
        <begin position="156"/>
        <end position="162"/>
    </location>
    <ligand>
        <name>ATP</name>
        <dbReference type="ChEBI" id="CHEBI:30616"/>
    </ligand>
</feature>
<dbReference type="Gene3D" id="3.40.1190.10">
    <property type="entry name" value="Mur-like, catalytic domain"/>
    <property type="match status" value="1"/>
</dbReference>
<evidence type="ECO:0000256" key="4">
    <source>
        <dbReference type="ARBA" id="ARBA00022598"/>
    </source>
</evidence>
<dbReference type="Gene3D" id="3.90.190.20">
    <property type="entry name" value="Mur ligase, C-terminal domain"/>
    <property type="match status" value="1"/>
</dbReference>
<dbReference type="AlphaFoldDB" id="A0A935CD96"/>
<comment type="catalytic activity">
    <reaction evidence="9 10">
        <text>UDP-N-acetyl-alpha-D-muramoyl-L-alanine + D-glutamate + ATP = UDP-N-acetyl-alpha-D-muramoyl-L-alanyl-D-glutamate + ADP + phosphate + H(+)</text>
        <dbReference type="Rhea" id="RHEA:16429"/>
        <dbReference type="ChEBI" id="CHEBI:15378"/>
        <dbReference type="ChEBI" id="CHEBI:29986"/>
        <dbReference type="ChEBI" id="CHEBI:30616"/>
        <dbReference type="ChEBI" id="CHEBI:43474"/>
        <dbReference type="ChEBI" id="CHEBI:83898"/>
        <dbReference type="ChEBI" id="CHEBI:83900"/>
        <dbReference type="ChEBI" id="CHEBI:456216"/>
        <dbReference type="EC" id="6.3.2.9"/>
    </reaction>
</comment>
<dbReference type="InterPro" id="IPR036565">
    <property type="entry name" value="Mur-like_cat_sf"/>
</dbReference>
<dbReference type="SUPFAM" id="SSF53623">
    <property type="entry name" value="MurD-like peptide ligases, catalytic domain"/>
    <property type="match status" value="1"/>
</dbReference>
<dbReference type="GO" id="GO:0008764">
    <property type="term" value="F:UDP-N-acetylmuramoylalanine-D-glutamate ligase activity"/>
    <property type="evidence" value="ECO:0007669"/>
    <property type="project" value="UniProtKB-UniRule"/>
</dbReference>
<dbReference type="Proteomes" id="UP000726105">
    <property type="component" value="Unassembled WGS sequence"/>
</dbReference>
<name>A0A935CD96_9MICO</name>
<accession>A0A935CD96</accession>
<keyword evidence="9 10" id="KW-0961">Cell wall biogenesis/degradation</keyword>
<dbReference type="EC" id="6.3.2.9" evidence="9 10"/>
<keyword evidence="5 9" id="KW-0132">Cell division</keyword>
<evidence type="ECO:0000256" key="10">
    <source>
        <dbReference type="RuleBase" id="RU003664"/>
    </source>
</evidence>
<dbReference type="EMBL" id="JADKGK010000026">
    <property type="protein sequence ID" value="MBL0005380.1"/>
    <property type="molecule type" value="Genomic_DNA"/>
</dbReference>
<dbReference type="HAMAP" id="MF_00639">
    <property type="entry name" value="MurD"/>
    <property type="match status" value="1"/>
</dbReference>
<evidence type="ECO:0000313" key="16">
    <source>
        <dbReference type="Proteomes" id="UP000718281"/>
    </source>
</evidence>
<evidence type="ECO:0000313" key="13">
    <source>
        <dbReference type="EMBL" id="MBK6300618.1"/>
    </source>
</evidence>
<keyword evidence="6 9" id="KW-0547">Nucleotide-binding</keyword>
<evidence type="ECO:0000256" key="7">
    <source>
        <dbReference type="ARBA" id="ARBA00022840"/>
    </source>
</evidence>
<dbReference type="Pfam" id="PF08245">
    <property type="entry name" value="Mur_ligase_M"/>
    <property type="match status" value="1"/>
</dbReference>
<feature type="domain" description="Mur ligase central" evidence="12">
    <location>
        <begin position="154"/>
        <end position="343"/>
    </location>
</feature>
<keyword evidence="3 9" id="KW-0963">Cytoplasm</keyword>
<comment type="pathway">
    <text evidence="2 9 10">Cell wall biogenesis; peptidoglycan biosynthesis.</text>
</comment>
<gene>
    <name evidence="9" type="primary">murD</name>
    <name evidence="13" type="ORF">IPF40_06050</name>
    <name evidence="14" type="ORF">IPI13_07280</name>
    <name evidence="15" type="ORF">IPP00_15875</name>
</gene>
<dbReference type="GO" id="GO:0004326">
    <property type="term" value="F:tetrahydrofolylpolyglutamate synthase activity"/>
    <property type="evidence" value="ECO:0007669"/>
    <property type="project" value="InterPro"/>
</dbReference>
<keyword evidence="8 9" id="KW-0131">Cell cycle</keyword>
<dbReference type="SUPFAM" id="SSF53244">
    <property type="entry name" value="MurD-like peptide ligases, peptide-binding domain"/>
    <property type="match status" value="1"/>
</dbReference>
<dbReference type="InterPro" id="IPR004101">
    <property type="entry name" value="Mur_ligase_C"/>
</dbReference>